<accession>A0A4Y6PZV2</accession>
<dbReference type="SUPFAM" id="SSF52821">
    <property type="entry name" value="Rhodanese/Cell cycle control phosphatase"/>
    <property type="match status" value="2"/>
</dbReference>
<dbReference type="PANTHER" id="PTHR43084">
    <property type="entry name" value="PERSULFIDE DIOXYGENASE ETHE1"/>
    <property type="match status" value="1"/>
</dbReference>
<dbReference type="RefSeq" id="WP_141200247.1">
    <property type="nucleotide sequence ID" value="NZ_CP041186.1"/>
</dbReference>
<evidence type="ECO:0000256" key="1">
    <source>
        <dbReference type="ARBA" id="ARBA00022723"/>
    </source>
</evidence>
<dbReference type="OrthoDB" id="9784009at2"/>
<feature type="domain" description="Rhodanese" evidence="2">
    <location>
        <begin position="282"/>
        <end position="376"/>
    </location>
</feature>
<dbReference type="Proteomes" id="UP000315995">
    <property type="component" value="Chromosome"/>
</dbReference>
<reference evidence="3 4" key="1">
    <citation type="submission" date="2019-06" db="EMBL/GenBank/DDBJ databases">
        <title>Persicimonas caeni gen. nov., sp. nov., a predatory bacterium isolated from solar saltern.</title>
        <authorList>
            <person name="Wang S."/>
        </authorList>
    </citation>
    <scope>NUCLEOTIDE SEQUENCE [LARGE SCALE GENOMIC DNA]</scope>
    <source>
        <strain evidence="3 4">YN101</strain>
    </source>
</reference>
<gene>
    <name evidence="3" type="ORF">FIV42_24530</name>
</gene>
<dbReference type="EMBL" id="CP041186">
    <property type="protein sequence ID" value="QDG53793.1"/>
    <property type="molecule type" value="Genomic_DNA"/>
</dbReference>
<dbReference type="InterPro" id="IPR001763">
    <property type="entry name" value="Rhodanese-like_dom"/>
</dbReference>
<name>A0A4Y6PZV2_PERCE</name>
<dbReference type="InterPro" id="IPR036873">
    <property type="entry name" value="Rhodanese-like_dom_sf"/>
</dbReference>
<protein>
    <submittedName>
        <fullName evidence="3">MBL fold metallo-hydrolase</fullName>
    </submittedName>
</protein>
<dbReference type="GO" id="GO:0050313">
    <property type="term" value="F:sulfur dioxygenase activity"/>
    <property type="evidence" value="ECO:0007669"/>
    <property type="project" value="InterPro"/>
</dbReference>
<dbReference type="CDD" id="cd00158">
    <property type="entry name" value="RHOD"/>
    <property type="match status" value="1"/>
</dbReference>
<dbReference type="GO" id="GO:0006749">
    <property type="term" value="P:glutathione metabolic process"/>
    <property type="evidence" value="ECO:0007669"/>
    <property type="project" value="InterPro"/>
</dbReference>
<dbReference type="PROSITE" id="PS50206">
    <property type="entry name" value="RHODANESE_3"/>
    <property type="match status" value="2"/>
</dbReference>
<dbReference type="InterPro" id="IPR036866">
    <property type="entry name" value="RibonucZ/Hydroxyglut_hydro"/>
</dbReference>
<dbReference type="Pfam" id="PF00581">
    <property type="entry name" value="Rhodanese"/>
    <property type="match status" value="2"/>
</dbReference>
<dbReference type="AlphaFoldDB" id="A0A4Y6PZV2"/>
<dbReference type="GO" id="GO:0046872">
    <property type="term" value="F:metal ion binding"/>
    <property type="evidence" value="ECO:0007669"/>
    <property type="project" value="UniProtKB-KW"/>
</dbReference>
<dbReference type="FunFam" id="3.60.15.10:FF:000030">
    <property type="entry name" value="Metallo-beta-lactamase family protein"/>
    <property type="match status" value="1"/>
</dbReference>
<dbReference type="Gene3D" id="3.40.250.10">
    <property type="entry name" value="Rhodanese-like domain"/>
    <property type="match status" value="2"/>
</dbReference>
<accession>A0A5B8YBG2</accession>
<evidence type="ECO:0000313" key="3">
    <source>
        <dbReference type="EMBL" id="QDG53793.1"/>
    </source>
</evidence>
<dbReference type="GO" id="GO:0016787">
    <property type="term" value="F:hydrolase activity"/>
    <property type="evidence" value="ECO:0007669"/>
    <property type="project" value="UniProtKB-KW"/>
</dbReference>
<dbReference type="SMART" id="SM00849">
    <property type="entry name" value="Lactamase_B"/>
    <property type="match status" value="1"/>
</dbReference>
<dbReference type="GO" id="GO:0070813">
    <property type="term" value="P:hydrogen sulfide metabolic process"/>
    <property type="evidence" value="ECO:0007669"/>
    <property type="project" value="TreeGrafter"/>
</dbReference>
<dbReference type="SUPFAM" id="SSF56281">
    <property type="entry name" value="Metallo-hydrolase/oxidoreductase"/>
    <property type="match status" value="1"/>
</dbReference>
<dbReference type="InterPro" id="IPR001279">
    <property type="entry name" value="Metallo-B-lactamas"/>
</dbReference>
<dbReference type="SMART" id="SM00450">
    <property type="entry name" value="RHOD"/>
    <property type="match status" value="2"/>
</dbReference>
<dbReference type="CDD" id="cd07724">
    <property type="entry name" value="POD-like_MBL-fold"/>
    <property type="match status" value="1"/>
</dbReference>
<dbReference type="Pfam" id="PF00753">
    <property type="entry name" value="Lactamase_B"/>
    <property type="match status" value="1"/>
</dbReference>
<dbReference type="InterPro" id="IPR051682">
    <property type="entry name" value="Mito_Persulfide_Diox"/>
</dbReference>
<keyword evidence="4" id="KW-1185">Reference proteome</keyword>
<proteinExistence type="predicted"/>
<sequence>MFFKRIYDEGLAQASYLIACASTGEAVVVDPTRDIDIYLDEAREQGFEIVGALETHIHADFLSGARELAKSVGGKLYVSGETVSGWKYKGLDDFDTVHLKDGDGFALGNVRFEAVHTPGHTPEHLSYLVTDGAQADEPMMVLTGDFVFVGDLGRPDLLETAAGQSGTAKKGGKQLFGALRDKFVGLSHEVLVWPGHGAGSACGKALGSIPASSVGYETKHNWWKKYIDDNDQSGFVEELLADQPETPSYFRKMKELNRDGMTFLGGLPTPAKLLPDKFRALRREDAHLLDLRDKEAFAAKHVPGALNFSKLEELSTHAGWVLPYDDRPLVLIGRADQMEEATRRLVRIGMDNIVGYVTHIEGAVDDSELGCYPIVDVEHAHKMWESDDATVLDVRAQSEWEEGHIPGAIHVHYGKIRDNLDEIPRDQKLVVHCASGIRANLAISQLRAEGYEHVANMPAGFDGWKKAGYRTEES</sequence>
<evidence type="ECO:0000313" key="4">
    <source>
        <dbReference type="Proteomes" id="UP000315995"/>
    </source>
</evidence>
<feature type="domain" description="Rhodanese" evidence="2">
    <location>
        <begin position="385"/>
        <end position="473"/>
    </location>
</feature>
<dbReference type="InterPro" id="IPR044528">
    <property type="entry name" value="POD-like_MBL-fold"/>
</dbReference>
<dbReference type="FunFam" id="3.40.250.10:FF:000049">
    <property type="entry name" value="Phage shock protein E"/>
    <property type="match status" value="1"/>
</dbReference>
<keyword evidence="3" id="KW-0378">Hydrolase</keyword>
<keyword evidence="1" id="KW-0479">Metal-binding</keyword>
<organism evidence="3 4">
    <name type="scientific">Persicimonas caeni</name>
    <dbReference type="NCBI Taxonomy" id="2292766"/>
    <lineage>
        <taxon>Bacteria</taxon>
        <taxon>Deltaproteobacteria</taxon>
        <taxon>Bradymonadales</taxon>
        <taxon>Bradymonadaceae</taxon>
        <taxon>Persicimonas</taxon>
    </lineage>
</organism>
<dbReference type="PANTHER" id="PTHR43084:SF1">
    <property type="entry name" value="PERSULFIDE DIOXYGENASE ETHE1, MITOCHONDRIAL"/>
    <property type="match status" value="1"/>
</dbReference>
<dbReference type="Gene3D" id="3.60.15.10">
    <property type="entry name" value="Ribonuclease Z/Hydroxyacylglutathione hydrolase-like"/>
    <property type="match status" value="1"/>
</dbReference>
<evidence type="ECO:0000259" key="2">
    <source>
        <dbReference type="PROSITE" id="PS50206"/>
    </source>
</evidence>